<accession>G0LND9</accession>
<dbReference type="PRINTS" id="PR00686">
    <property type="entry name" value="TIFACTORIID"/>
</dbReference>
<proteinExistence type="inferred from homology"/>
<dbReference type="InterPro" id="IPR012295">
    <property type="entry name" value="TBP_dom_sf"/>
</dbReference>
<dbReference type="EMBL" id="FR746100">
    <property type="protein sequence ID" value="CCC41945.1"/>
    <property type="molecule type" value="Genomic_DNA"/>
</dbReference>
<evidence type="ECO:0000313" key="5">
    <source>
        <dbReference type="EMBL" id="CCC41945.1"/>
    </source>
</evidence>
<dbReference type="KEGG" id="hwc:Hqrw_5072"/>
<dbReference type="GO" id="GO:0003743">
    <property type="term" value="F:translation initiation factor activity"/>
    <property type="evidence" value="ECO:0007669"/>
    <property type="project" value="UniProtKB-KW"/>
</dbReference>
<protein>
    <submittedName>
        <fullName evidence="5">TATA-binding transcription initiation factor</fullName>
    </submittedName>
</protein>
<dbReference type="GeneID" id="12445576"/>
<dbReference type="OrthoDB" id="350539at2157"/>
<dbReference type="RefSeq" id="WP_014554933.1">
    <property type="nucleotide sequence ID" value="NC_017457.1"/>
</dbReference>
<comment type="similarity">
    <text evidence="1">Belongs to the TBP family.</text>
</comment>
<evidence type="ECO:0000256" key="1">
    <source>
        <dbReference type="ARBA" id="ARBA00005560"/>
    </source>
</evidence>
<dbReference type="SUPFAM" id="SSF55945">
    <property type="entry name" value="TATA-box binding protein-like"/>
    <property type="match status" value="2"/>
</dbReference>
<keyword evidence="5" id="KW-0648">Protein biosynthesis</keyword>
<keyword evidence="2" id="KW-0677">Repeat</keyword>
<dbReference type="Proteomes" id="UP000007954">
    <property type="component" value="Plasmid PL100"/>
</dbReference>
<dbReference type="AlphaFoldDB" id="G0LND9"/>
<geneLocation type="plasmid" evidence="5 6">
    <name>PL100</name>
</geneLocation>
<name>G0LND9_HALWC</name>
<keyword evidence="4" id="KW-0804">Transcription</keyword>
<dbReference type="GO" id="GO:0003677">
    <property type="term" value="F:DNA binding"/>
    <property type="evidence" value="ECO:0007669"/>
    <property type="project" value="UniProtKB-KW"/>
</dbReference>
<evidence type="ECO:0000313" key="6">
    <source>
        <dbReference type="Proteomes" id="UP000007954"/>
    </source>
</evidence>
<evidence type="ECO:0000256" key="3">
    <source>
        <dbReference type="ARBA" id="ARBA00023125"/>
    </source>
</evidence>
<gene>
    <name evidence="5" type="primary">tbpE</name>
    <name evidence="5" type="ordered locus">Hqrw_5072</name>
</gene>
<sequence>MAEFEIANVVGMLTYQQELELSALAETFEQRSEVNSVTYEPSENHWLQARFAPDDTYVPFYRSGKCSIVGATSPAHFEEVVRRVNTLMRELLNFEYEPTAEIKNIVATAEVDSTLSLEAIAIGLGLEQAEYEPEQFPALIYRGQDAVLLIFASGKVVCTGLTDLNQISSSIKDITAEIEQLAVS</sequence>
<evidence type="ECO:0000256" key="2">
    <source>
        <dbReference type="ARBA" id="ARBA00022737"/>
    </source>
</evidence>
<dbReference type="Pfam" id="PF00352">
    <property type="entry name" value="TBP"/>
    <property type="match status" value="2"/>
</dbReference>
<dbReference type="HOGENOM" id="CLU_060161_4_3_2"/>
<reference evidence="5 6" key="1">
    <citation type="journal article" date="2011" name="PLoS ONE">
        <title>Haloquadratum walsbyi: limited diversity in a global pond.</title>
        <authorList>
            <person name="Dyall-Smith M."/>
            <person name="Pfeiffer F."/>
            <person name="Klee K."/>
            <person name="Palm P."/>
            <person name="Gross K."/>
            <person name="Schuster S.C."/>
            <person name="Rampp M."/>
            <person name="Oesterhelt D."/>
        </authorList>
    </citation>
    <scope>NUCLEOTIDE SEQUENCE [LARGE SCALE GENOMIC DNA]</scope>
    <source>
        <strain evidence="6">DSM 16854 / JCM 12705 / C23</strain>
        <plasmid evidence="6">Plasmid PL100</plasmid>
    </source>
</reference>
<evidence type="ECO:0000256" key="4">
    <source>
        <dbReference type="ARBA" id="ARBA00023163"/>
    </source>
</evidence>
<dbReference type="PANTHER" id="PTHR10126">
    <property type="entry name" value="TATA-BOX BINDING PROTEIN"/>
    <property type="match status" value="1"/>
</dbReference>
<dbReference type="InterPro" id="IPR000814">
    <property type="entry name" value="TBP"/>
</dbReference>
<keyword evidence="5" id="KW-0396">Initiation factor</keyword>
<organism evidence="5 6">
    <name type="scientific">Haloquadratum walsbyi (strain DSM 16854 / JCM 12705 / C23)</name>
    <dbReference type="NCBI Taxonomy" id="768065"/>
    <lineage>
        <taxon>Archaea</taxon>
        <taxon>Methanobacteriati</taxon>
        <taxon>Methanobacteriota</taxon>
        <taxon>Stenosarchaea group</taxon>
        <taxon>Halobacteria</taxon>
        <taxon>Halobacteriales</taxon>
        <taxon>Haloferacaceae</taxon>
        <taxon>Haloquadratum</taxon>
    </lineage>
</organism>
<dbReference type="GO" id="GO:0006352">
    <property type="term" value="P:DNA-templated transcription initiation"/>
    <property type="evidence" value="ECO:0007669"/>
    <property type="project" value="InterPro"/>
</dbReference>
<keyword evidence="3" id="KW-0238">DNA-binding</keyword>
<dbReference type="Gene3D" id="3.30.310.10">
    <property type="entry name" value="TATA-Binding Protein"/>
    <property type="match status" value="2"/>
</dbReference>
<keyword evidence="5" id="KW-0614">Plasmid</keyword>